<evidence type="ECO:0000256" key="7">
    <source>
        <dbReference type="SAM" id="Phobius"/>
    </source>
</evidence>
<dbReference type="PANTHER" id="PTHR10217:SF435">
    <property type="entry name" value="POTASSIUM VOLTAGE-GATED CHANNEL PROTEIN EAG"/>
    <property type="match status" value="1"/>
</dbReference>
<dbReference type="PANTHER" id="PTHR10217">
    <property type="entry name" value="VOLTAGE AND LIGAND GATED POTASSIUM CHANNEL"/>
    <property type="match status" value="1"/>
</dbReference>
<feature type="transmembrane region" description="Helical" evidence="7">
    <location>
        <begin position="270"/>
        <end position="294"/>
    </location>
</feature>
<protein>
    <recommendedName>
        <fullName evidence="8">Cyclic nucleotide-binding domain-containing protein</fullName>
    </recommendedName>
</protein>
<evidence type="ECO:0000256" key="4">
    <source>
        <dbReference type="ARBA" id="ARBA00022989"/>
    </source>
</evidence>
<keyword evidence="5" id="KW-0406">Ion transport</keyword>
<dbReference type="Proteomes" id="UP001642484">
    <property type="component" value="Unassembled WGS sequence"/>
</dbReference>
<feature type="transmembrane region" description="Helical" evidence="7">
    <location>
        <begin position="315"/>
        <end position="333"/>
    </location>
</feature>
<keyword evidence="6 7" id="KW-0472">Membrane</keyword>
<feature type="domain" description="Cyclic nucleotide-binding" evidence="8">
    <location>
        <begin position="581"/>
        <end position="683"/>
    </location>
</feature>
<evidence type="ECO:0000256" key="3">
    <source>
        <dbReference type="ARBA" id="ARBA00022692"/>
    </source>
</evidence>
<feature type="transmembrane region" description="Helical" evidence="7">
    <location>
        <begin position="393"/>
        <end position="410"/>
    </location>
</feature>
<dbReference type="SUPFAM" id="SSF51206">
    <property type="entry name" value="cAMP-binding domain-like"/>
    <property type="match status" value="1"/>
</dbReference>
<evidence type="ECO:0000256" key="2">
    <source>
        <dbReference type="ARBA" id="ARBA00022448"/>
    </source>
</evidence>
<name>A0ABP0MPJ5_9DINO</name>
<dbReference type="EMBL" id="CAXAMN010018558">
    <property type="protein sequence ID" value="CAK9052669.1"/>
    <property type="molecule type" value="Genomic_DNA"/>
</dbReference>
<reference evidence="9 10" key="1">
    <citation type="submission" date="2024-02" db="EMBL/GenBank/DDBJ databases">
        <authorList>
            <person name="Chen Y."/>
            <person name="Shah S."/>
            <person name="Dougan E. K."/>
            <person name="Thang M."/>
            <person name="Chan C."/>
        </authorList>
    </citation>
    <scope>NUCLEOTIDE SEQUENCE [LARGE SCALE GENOMIC DNA]</scope>
</reference>
<dbReference type="InterPro" id="IPR000595">
    <property type="entry name" value="cNMP-bd_dom"/>
</dbReference>
<dbReference type="InterPro" id="IPR014710">
    <property type="entry name" value="RmlC-like_jellyroll"/>
</dbReference>
<gene>
    <name evidence="9" type="ORF">CCMP2556_LOCUS26562</name>
</gene>
<sequence length="783" mass="88144">MDGLAFLQATHQQVRTALQPLLQLERTLGKMAEAQSNSSPWHADLWKDEEVELNGQVDLNGHNLNGQGMAEMFQPLTMVLSGQSDSPTSRSKDPMVRQVTPFAEEEAVQASASASIFTGKFQDVMRMSEASIFSPRSEAVAPRVRIRVSDVSETLTDGTGSGLASPTALPAEFAETNVHDMWRAESDALRARKKTSDRGNLNSISSRNYSRLTRRHDLKSRLQGGLSGFVMRPDSFLCVLWDIICGIMMLHDSVMIPLLTAFDVQQTGAVYGFALVSAVVWCLDMNISFFRGFINARTGFVEMRMRPIARRYLTGWFLPDVALISLDMVSFFSTESSNMVSFTLFRLFRNLRLLRLVRMVGRAGVLKEHLQTFEIMEWASVYVETTLGMMKHLAIIALMCHFCGCAWYALGRTGQELPGQTSWITVHAGTRDELGLPTDLMYMYSTSLHWALTQFTPAAMEVSASNGVERLFTVCVVLTGLIAFSFFLGSINQSLSQLKARSAQETFQNMLVRRYISERQLSMELAADMLAFIRQRGLGKAKSKVVFSDIKALDSLPRELLAHLQHEVGLPILDTHAMLKHLSVLGSKEMTRLCEKALKESRRIYGEHLFEAGGGGEKMYFILSGRFHYTSELLLDVTHEVSKGMRCSEASLWLSWEHHGTMTCADHTSYLFQLDGANFRKIMVRSDQAELCAMYARLFHKGLMEASVTEEDASDLFGSDEDVAQIMTPIRAVIRTSNLMADFGHFSAVWAFQVWKEWLQDKKDERRRSKRNSFNFCGRREAS</sequence>
<evidence type="ECO:0000259" key="8">
    <source>
        <dbReference type="PROSITE" id="PS50042"/>
    </source>
</evidence>
<dbReference type="Gene3D" id="1.10.287.70">
    <property type="match status" value="1"/>
</dbReference>
<dbReference type="Gene3D" id="2.60.120.10">
    <property type="entry name" value="Jelly Rolls"/>
    <property type="match status" value="1"/>
</dbReference>
<feature type="transmembrane region" description="Helical" evidence="7">
    <location>
        <begin position="229"/>
        <end position="250"/>
    </location>
</feature>
<evidence type="ECO:0000313" key="9">
    <source>
        <dbReference type="EMBL" id="CAK9052669.1"/>
    </source>
</evidence>
<keyword evidence="10" id="KW-1185">Reference proteome</keyword>
<feature type="transmembrane region" description="Helical" evidence="7">
    <location>
        <begin position="471"/>
        <end position="491"/>
    </location>
</feature>
<dbReference type="Pfam" id="PF00520">
    <property type="entry name" value="Ion_trans"/>
    <property type="match status" value="1"/>
</dbReference>
<comment type="caution">
    <text evidence="9">The sequence shown here is derived from an EMBL/GenBank/DDBJ whole genome shotgun (WGS) entry which is preliminary data.</text>
</comment>
<keyword evidence="3 7" id="KW-0812">Transmembrane</keyword>
<evidence type="ECO:0000256" key="6">
    <source>
        <dbReference type="ARBA" id="ARBA00023136"/>
    </source>
</evidence>
<keyword evidence="4 7" id="KW-1133">Transmembrane helix</keyword>
<dbReference type="InterPro" id="IPR050818">
    <property type="entry name" value="KCNH_animal-type"/>
</dbReference>
<evidence type="ECO:0000313" key="10">
    <source>
        <dbReference type="Proteomes" id="UP001642484"/>
    </source>
</evidence>
<evidence type="ECO:0000256" key="1">
    <source>
        <dbReference type="ARBA" id="ARBA00004141"/>
    </source>
</evidence>
<dbReference type="InterPro" id="IPR005821">
    <property type="entry name" value="Ion_trans_dom"/>
</dbReference>
<dbReference type="InterPro" id="IPR018490">
    <property type="entry name" value="cNMP-bd_dom_sf"/>
</dbReference>
<keyword evidence="2" id="KW-0813">Transport</keyword>
<dbReference type="SUPFAM" id="SSF81324">
    <property type="entry name" value="Voltage-gated potassium channels"/>
    <property type="match status" value="1"/>
</dbReference>
<evidence type="ECO:0000256" key="5">
    <source>
        <dbReference type="ARBA" id="ARBA00023065"/>
    </source>
</evidence>
<organism evidence="9 10">
    <name type="scientific">Durusdinium trenchii</name>
    <dbReference type="NCBI Taxonomy" id="1381693"/>
    <lineage>
        <taxon>Eukaryota</taxon>
        <taxon>Sar</taxon>
        <taxon>Alveolata</taxon>
        <taxon>Dinophyceae</taxon>
        <taxon>Suessiales</taxon>
        <taxon>Symbiodiniaceae</taxon>
        <taxon>Durusdinium</taxon>
    </lineage>
</organism>
<dbReference type="PROSITE" id="PS50042">
    <property type="entry name" value="CNMP_BINDING_3"/>
    <property type="match status" value="1"/>
</dbReference>
<comment type="subcellular location">
    <subcellularLocation>
        <location evidence="1">Membrane</location>
        <topology evidence="1">Multi-pass membrane protein</topology>
    </subcellularLocation>
</comment>
<accession>A0ABP0MPJ5</accession>
<proteinExistence type="predicted"/>